<feature type="domain" description="DipZ thioredoxin-like C-terminal" evidence="1">
    <location>
        <begin position="72"/>
        <end position="218"/>
    </location>
</feature>
<sequence length="218" mass="24226">MQDNDFATWNAYDNHYWPAKYLIDKNGKIRNTHFGEGAYDETESFIQKLLEEAGAEASEKPNNPKYSINAGTPELYLGYNRIQYLTSPETIAKDKQAAYSVPPNIQFNTFAYGGPWVVGAERAMPKKGATLTLRFNASEVFLVMRPVGLPTAGSGEIQVSLDGEVVGVDSEGADTKQGTVVVESDRLYRLIKLKNPGTHILKLEFLDDNLELYAFTFG</sequence>
<dbReference type="AlphaFoldDB" id="A0A1F6AYP4"/>
<dbReference type="SUPFAM" id="SSF52833">
    <property type="entry name" value="Thioredoxin-like"/>
    <property type="match status" value="1"/>
</dbReference>
<evidence type="ECO:0000313" key="2">
    <source>
        <dbReference type="EMBL" id="OGG29748.1"/>
    </source>
</evidence>
<protein>
    <recommendedName>
        <fullName evidence="1">DipZ thioredoxin-like C-terminal domain-containing protein</fullName>
    </recommendedName>
</protein>
<evidence type="ECO:0000313" key="3">
    <source>
        <dbReference type="Proteomes" id="UP000176450"/>
    </source>
</evidence>
<dbReference type="InterPro" id="IPR041017">
    <property type="entry name" value="Thioredoxin_10"/>
</dbReference>
<evidence type="ECO:0000259" key="1">
    <source>
        <dbReference type="Pfam" id="PF17991"/>
    </source>
</evidence>
<accession>A0A1F6AYP4</accession>
<gene>
    <name evidence="2" type="ORF">A3A63_01495</name>
</gene>
<dbReference type="InterPro" id="IPR036249">
    <property type="entry name" value="Thioredoxin-like_sf"/>
</dbReference>
<dbReference type="Gene3D" id="3.40.30.10">
    <property type="entry name" value="Glutaredoxin"/>
    <property type="match status" value="1"/>
</dbReference>
<reference evidence="2 3" key="1">
    <citation type="journal article" date="2016" name="Nat. Commun.">
        <title>Thousands of microbial genomes shed light on interconnected biogeochemical processes in an aquifer system.</title>
        <authorList>
            <person name="Anantharaman K."/>
            <person name="Brown C.T."/>
            <person name="Hug L.A."/>
            <person name="Sharon I."/>
            <person name="Castelle C.J."/>
            <person name="Probst A.J."/>
            <person name="Thomas B.C."/>
            <person name="Singh A."/>
            <person name="Wilkins M.J."/>
            <person name="Karaoz U."/>
            <person name="Brodie E.L."/>
            <person name="Williams K.H."/>
            <person name="Hubbard S.S."/>
            <person name="Banfield J.F."/>
        </authorList>
    </citation>
    <scope>NUCLEOTIDE SEQUENCE [LARGE SCALE GENOMIC DNA]</scope>
</reference>
<name>A0A1F6AYP4_9BACT</name>
<proteinExistence type="predicted"/>
<dbReference type="Pfam" id="PF17991">
    <property type="entry name" value="Thioredoxin_10"/>
    <property type="match status" value="1"/>
</dbReference>
<dbReference type="Proteomes" id="UP000176450">
    <property type="component" value="Unassembled WGS sequence"/>
</dbReference>
<dbReference type="EMBL" id="MFJX01000057">
    <property type="protein sequence ID" value="OGG29748.1"/>
    <property type="molecule type" value="Genomic_DNA"/>
</dbReference>
<organism evidence="2 3">
    <name type="scientific">Candidatus Gottesmanbacteria bacterium RIFCSPLOWO2_01_FULL_46_9</name>
    <dbReference type="NCBI Taxonomy" id="1798394"/>
    <lineage>
        <taxon>Bacteria</taxon>
        <taxon>Candidatus Gottesmaniibacteriota</taxon>
    </lineage>
</organism>
<dbReference type="Gene3D" id="2.60.120.260">
    <property type="entry name" value="Galactose-binding domain-like"/>
    <property type="match status" value="1"/>
</dbReference>
<comment type="caution">
    <text evidence="2">The sequence shown here is derived from an EMBL/GenBank/DDBJ whole genome shotgun (WGS) entry which is preliminary data.</text>
</comment>